<dbReference type="OrthoDB" id="5863505at2759"/>
<evidence type="ECO:0000313" key="3">
    <source>
        <dbReference type="Proteomes" id="UP000746747"/>
    </source>
</evidence>
<keyword evidence="1" id="KW-0732">Signal</keyword>
<feature type="chain" id="PRO_5035157793" evidence="1">
    <location>
        <begin position="18"/>
        <end position="449"/>
    </location>
</feature>
<dbReference type="AlphaFoldDB" id="A0A8J2MPG1"/>
<organism evidence="2 3">
    <name type="scientific">Cercopithifilaria johnstoni</name>
    <dbReference type="NCBI Taxonomy" id="2874296"/>
    <lineage>
        <taxon>Eukaryota</taxon>
        <taxon>Metazoa</taxon>
        <taxon>Ecdysozoa</taxon>
        <taxon>Nematoda</taxon>
        <taxon>Chromadorea</taxon>
        <taxon>Rhabditida</taxon>
        <taxon>Spirurina</taxon>
        <taxon>Spiruromorpha</taxon>
        <taxon>Filarioidea</taxon>
        <taxon>Onchocercidae</taxon>
        <taxon>Cercopithifilaria</taxon>
    </lineage>
</organism>
<dbReference type="Proteomes" id="UP000746747">
    <property type="component" value="Unassembled WGS sequence"/>
</dbReference>
<sequence length="449" mass="50521">MFPIVTVIIFLAGQVNGQYGNLASLIGDSLTPNILGNSANGASGLLGTLGTLYQIAQGALRLTGTGVGILNQASEGRWFNKAIEEAKNLGINFPAPSPADYDREITKLEGLIPFSPSNITTTETTKRTDTPLITLFPEETEKINPKKKENRNSISEIDVDETGEVIDRFRNKKNPDIKEFNDCDHEEKQTDKKLELVKEKVAKLERFIALLYESNITENDLNKLMQLLEREKTVKSKSINKSSITAPPIIFRRIGSVSITDNEDNDLLPSTTTRSRARAVRIKYEPHSGSIIDSRSTIFNRPRKYPRRVAYRARLPFLTNATHIDVQSETNMNKRVIPQIHLTEQKSEILEQPFLQPAVPNLFGQAQTPLAAPIFGIFQTPTFAPPIYPQAMNVIQSQPSSYTTILENHNQNNRLQFYQKPAYILERPNMYFNSNSNLLIPPFYNQNSS</sequence>
<proteinExistence type="predicted"/>
<dbReference type="EMBL" id="CAKAEH010001397">
    <property type="protein sequence ID" value="CAG9535717.1"/>
    <property type="molecule type" value="Genomic_DNA"/>
</dbReference>
<evidence type="ECO:0000313" key="2">
    <source>
        <dbReference type="EMBL" id="CAG9535717.1"/>
    </source>
</evidence>
<reference evidence="2" key="1">
    <citation type="submission" date="2021-09" db="EMBL/GenBank/DDBJ databases">
        <authorList>
            <consortium name="Pathogen Informatics"/>
        </authorList>
    </citation>
    <scope>NUCLEOTIDE SEQUENCE</scope>
</reference>
<feature type="signal peptide" evidence="1">
    <location>
        <begin position="1"/>
        <end position="17"/>
    </location>
</feature>
<comment type="caution">
    <text evidence="2">The sequence shown here is derived from an EMBL/GenBank/DDBJ whole genome shotgun (WGS) entry which is preliminary data.</text>
</comment>
<keyword evidence="3" id="KW-1185">Reference proteome</keyword>
<name>A0A8J2MPG1_9BILA</name>
<accession>A0A8J2MPG1</accession>
<evidence type="ECO:0000256" key="1">
    <source>
        <dbReference type="SAM" id="SignalP"/>
    </source>
</evidence>
<protein>
    <submittedName>
        <fullName evidence="2">Uncharacterized protein</fullName>
    </submittedName>
</protein>
<gene>
    <name evidence="2" type="ORF">CJOHNSTONI_LOCUS5710</name>
</gene>